<organism evidence="2">
    <name type="scientific">Planktothricoides raciborskii GIHE-MW2</name>
    <dbReference type="NCBI Taxonomy" id="2792601"/>
    <lineage>
        <taxon>Bacteria</taxon>
        <taxon>Bacillati</taxon>
        <taxon>Cyanobacteriota</taxon>
        <taxon>Cyanophyceae</taxon>
        <taxon>Oscillatoriophycideae</taxon>
        <taxon>Oscillatoriales</taxon>
        <taxon>Oscillatoriaceae</taxon>
        <taxon>Planktothricoides</taxon>
    </lineage>
</organism>
<dbReference type="InterPro" id="IPR010766">
    <property type="entry name" value="DRTGG"/>
</dbReference>
<dbReference type="InterPro" id="IPR027417">
    <property type="entry name" value="P-loop_NTPase"/>
</dbReference>
<dbReference type="InterPro" id="IPR028979">
    <property type="entry name" value="Ser_kin/Pase_Hpr-like_N_sf"/>
</dbReference>
<dbReference type="InterPro" id="IPR050500">
    <property type="entry name" value="Phos_Acetyltrans/Butyryltrans"/>
</dbReference>
<gene>
    <name evidence="2" type="ORF">ABWT76_005127</name>
</gene>
<evidence type="ECO:0000313" key="2">
    <source>
        <dbReference type="EMBL" id="XCM36371.1"/>
    </source>
</evidence>
<dbReference type="Pfam" id="PF07085">
    <property type="entry name" value="DRTGG"/>
    <property type="match status" value="1"/>
</dbReference>
<reference evidence="2" key="1">
    <citation type="submission" date="2024-07" db="EMBL/GenBank/DDBJ databases">
        <authorList>
            <person name="Kim Y.J."/>
            <person name="Jeong J.Y."/>
        </authorList>
    </citation>
    <scope>NUCLEOTIDE SEQUENCE</scope>
    <source>
        <strain evidence="2">GIHE-MW2</strain>
    </source>
</reference>
<dbReference type="AlphaFoldDB" id="A0AAU8JC47"/>
<feature type="domain" description="DRTGG" evidence="1">
    <location>
        <begin position="213"/>
        <end position="318"/>
    </location>
</feature>
<protein>
    <submittedName>
        <fullName evidence="2">Phosphotransacetylase family protein</fullName>
    </submittedName>
</protein>
<dbReference type="PANTHER" id="PTHR43356">
    <property type="entry name" value="PHOSPHATE ACETYLTRANSFERASE"/>
    <property type="match status" value="1"/>
</dbReference>
<name>A0AAU8JC47_9CYAN</name>
<sequence>MQYLLIGSTEAYSGKSTTILGISPQLQQSGLEIAYAKPVGRCEDEWEPNPVDEDVKFLAKTLNLSDQNLGKTVLFLGKQLFKERLGTNQGSLDYKKYLQNSLADIRGDIIIMEGPASFDEGYLYQLSLPDIAELVDASVVLVTRFESPESVDILLSAKQRLGDRLIGVVLNDIPPENLAETETLIKPFLEQQNIIVFAMLPKIAFLGGVSVGELAERLNAQVLCRPDRLNLMVETLKIGAMNVNSALKYLSNGVNMAVVTGGGRTDIQLAALETSTNCLIVTGNIRPSPIILNRAEEAEVPVLSVDLDTLKTVEIITESLGKVRLHEPMKVDYIRQLFQEHFLVDRLLASLNIDRPILVSR</sequence>
<accession>A0AAU8JC47</accession>
<proteinExistence type="predicted"/>
<dbReference type="Gene3D" id="3.40.1390.20">
    <property type="entry name" value="HprK N-terminal domain-like"/>
    <property type="match status" value="1"/>
</dbReference>
<dbReference type="SUPFAM" id="SSF52540">
    <property type="entry name" value="P-loop containing nucleoside triphosphate hydrolases"/>
    <property type="match status" value="1"/>
</dbReference>
<dbReference type="EMBL" id="CP159837">
    <property type="protein sequence ID" value="XCM36371.1"/>
    <property type="molecule type" value="Genomic_DNA"/>
</dbReference>
<dbReference type="RefSeq" id="WP_054464906.1">
    <property type="nucleotide sequence ID" value="NZ_CP159837.1"/>
</dbReference>
<dbReference type="Pfam" id="PF13500">
    <property type="entry name" value="AAA_26"/>
    <property type="match status" value="1"/>
</dbReference>
<dbReference type="PANTHER" id="PTHR43356:SF2">
    <property type="entry name" value="PHOSPHATE ACETYLTRANSFERASE"/>
    <property type="match status" value="1"/>
</dbReference>
<evidence type="ECO:0000259" key="1">
    <source>
        <dbReference type="Pfam" id="PF07085"/>
    </source>
</evidence>
<dbReference type="SUPFAM" id="SSF75138">
    <property type="entry name" value="HprK N-terminal domain-like"/>
    <property type="match status" value="1"/>
</dbReference>
<dbReference type="Gene3D" id="3.40.50.300">
    <property type="entry name" value="P-loop containing nucleotide triphosphate hydrolases"/>
    <property type="match status" value="1"/>
</dbReference>